<sequence length="232" mass="27137">MKHINYILILLILISCSTSKKLTEPSSQPTKFIFKKSMVSSKSGITELKSKTDSLIKATYNPKGKDSLMNKELKEMQMTEFLTQTPETEIYIEVKNDSIWRYTKQNGKMIGDYFMIQKNSGVLNYYDKSKTVNYRKYDLFAKNHKYEIIENRKNKKEINGFDCYKLTLIKKDEESDTGNTIYEMYVTDKIELPIHSVINLTKLVQNTFPIEIRISEEKLSGLAEQYELIKIE</sequence>
<dbReference type="AlphaFoldDB" id="A0A9X1I215"/>
<evidence type="ECO:0000313" key="1">
    <source>
        <dbReference type="EMBL" id="MCB4800318.1"/>
    </source>
</evidence>
<organism evidence="1 2">
    <name type="scientific">Neotamlana laminarinivorans</name>
    <dbReference type="NCBI Taxonomy" id="2883124"/>
    <lineage>
        <taxon>Bacteria</taxon>
        <taxon>Pseudomonadati</taxon>
        <taxon>Bacteroidota</taxon>
        <taxon>Flavobacteriia</taxon>
        <taxon>Flavobacteriales</taxon>
        <taxon>Flavobacteriaceae</taxon>
        <taxon>Neotamlana</taxon>
    </lineage>
</organism>
<keyword evidence="2" id="KW-1185">Reference proteome</keyword>
<dbReference type="EMBL" id="JAJAPW010000016">
    <property type="protein sequence ID" value="MCB4800318.1"/>
    <property type="molecule type" value="Genomic_DNA"/>
</dbReference>
<accession>A0A9X1I215</accession>
<proteinExistence type="predicted"/>
<gene>
    <name evidence="1" type="ORF">LG649_15810</name>
</gene>
<dbReference type="RefSeq" id="WP_226544793.1">
    <property type="nucleotide sequence ID" value="NZ_JAJAPW010000016.1"/>
</dbReference>
<evidence type="ECO:0000313" key="2">
    <source>
        <dbReference type="Proteomes" id="UP001139199"/>
    </source>
</evidence>
<comment type="caution">
    <text evidence="1">The sequence shown here is derived from an EMBL/GenBank/DDBJ whole genome shotgun (WGS) entry which is preliminary data.</text>
</comment>
<dbReference type="Proteomes" id="UP001139199">
    <property type="component" value="Unassembled WGS sequence"/>
</dbReference>
<reference evidence="1" key="1">
    <citation type="submission" date="2021-10" db="EMBL/GenBank/DDBJ databases">
        <title>Tamlana sargassums sp. nov., and Tamlana laminarinivorans sp. nov., two new bacteria isolated from the brown alga.</title>
        <authorList>
            <person name="Li J."/>
        </authorList>
    </citation>
    <scope>NUCLEOTIDE SEQUENCE</scope>
    <source>
        <strain evidence="1">PT2-4</strain>
    </source>
</reference>
<dbReference type="PROSITE" id="PS51257">
    <property type="entry name" value="PROKAR_LIPOPROTEIN"/>
    <property type="match status" value="1"/>
</dbReference>
<protein>
    <submittedName>
        <fullName evidence="1">Uncharacterized protein</fullName>
    </submittedName>
</protein>
<name>A0A9X1I215_9FLAO</name>